<keyword evidence="5 7" id="KW-1133">Transmembrane helix</keyword>
<feature type="transmembrane region" description="Helical" evidence="7">
    <location>
        <begin position="281"/>
        <end position="305"/>
    </location>
</feature>
<dbReference type="Pfam" id="PF02687">
    <property type="entry name" value="FtsX"/>
    <property type="match status" value="1"/>
</dbReference>
<dbReference type="InterPro" id="IPR003838">
    <property type="entry name" value="ABC3_permease_C"/>
</dbReference>
<keyword evidence="4 7" id="KW-0812">Transmembrane</keyword>
<evidence type="ECO:0000256" key="3">
    <source>
        <dbReference type="ARBA" id="ARBA00022475"/>
    </source>
</evidence>
<keyword evidence="3" id="KW-1003">Cell membrane</keyword>
<evidence type="ECO:0000256" key="6">
    <source>
        <dbReference type="ARBA" id="ARBA00023136"/>
    </source>
</evidence>
<comment type="subcellular location">
    <subcellularLocation>
        <location evidence="1">Cell membrane</location>
        <topology evidence="1">Multi-pass membrane protein</topology>
    </subcellularLocation>
</comment>
<feature type="transmembrane region" description="Helical" evidence="7">
    <location>
        <begin position="326"/>
        <end position="353"/>
    </location>
</feature>
<dbReference type="RefSeq" id="WP_168034340.1">
    <property type="nucleotide sequence ID" value="NZ_JAAVNE010000049.1"/>
</dbReference>
<name>A0ABX1E8U4_9PROT</name>
<dbReference type="PANTHER" id="PTHR30489">
    <property type="entry name" value="LIPOPROTEIN-RELEASING SYSTEM TRANSMEMBRANE PROTEIN LOLE"/>
    <property type="match status" value="1"/>
</dbReference>
<reference evidence="9 10" key="1">
    <citation type="submission" date="2020-03" db="EMBL/GenBank/DDBJ databases">
        <title>Roseomonas selenitidurans sp. nov. isolated from urban soil.</title>
        <authorList>
            <person name="Liu H."/>
        </authorList>
    </citation>
    <scope>NUCLEOTIDE SEQUENCE [LARGE SCALE GENOMIC DNA]</scope>
    <source>
        <strain evidence="9 10">BU-1</strain>
    </source>
</reference>
<evidence type="ECO:0000259" key="8">
    <source>
        <dbReference type="Pfam" id="PF02687"/>
    </source>
</evidence>
<protein>
    <submittedName>
        <fullName evidence="9">ABC transporter permease</fullName>
    </submittedName>
</protein>
<evidence type="ECO:0000256" key="1">
    <source>
        <dbReference type="ARBA" id="ARBA00004651"/>
    </source>
</evidence>
<feature type="transmembrane region" description="Helical" evidence="7">
    <location>
        <begin position="20"/>
        <end position="39"/>
    </location>
</feature>
<gene>
    <name evidence="9" type="ORF">HEQ75_22330</name>
</gene>
<evidence type="ECO:0000256" key="4">
    <source>
        <dbReference type="ARBA" id="ARBA00022692"/>
    </source>
</evidence>
<evidence type="ECO:0000256" key="2">
    <source>
        <dbReference type="ARBA" id="ARBA00005236"/>
    </source>
</evidence>
<keyword evidence="10" id="KW-1185">Reference proteome</keyword>
<dbReference type="Proteomes" id="UP000787635">
    <property type="component" value="Unassembled WGS sequence"/>
</dbReference>
<comment type="caution">
    <text evidence="9">The sequence shown here is derived from an EMBL/GenBank/DDBJ whole genome shotgun (WGS) entry which is preliminary data.</text>
</comment>
<evidence type="ECO:0000313" key="9">
    <source>
        <dbReference type="EMBL" id="NKC33616.1"/>
    </source>
</evidence>
<evidence type="ECO:0000313" key="10">
    <source>
        <dbReference type="Proteomes" id="UP000787635"/>
    </source>
</evidence>
<feature type="domain" description="ABC3 transporter permease C-terminal" evidence="8">
    <location>
        <begin position="282"/>
        <end position="402"/>
    </location>
</feature>
<dbReference type="EMBL" id="JAAVNE010000049">
    <property type="protein sequence ID" value="NKC33616.1"/>
    <property type="molecule type" value="Genomic_DNA"/>
</dbReference>
<proteinExistence type="inferred from homology"/>
<evidence type="ECO:0000256" key="7">
    <source>
        <dbReference type="SAM" id="Phobius"/>
    </source>
</evidence>
<keyword evidence="6 7" id="KW-0472">Membrane</keyword>
<organism evidence="9 10">
    <name type="scientific">Falsiroseomonas selenitidurans</name>
    <dbReference type="NCBI Taxonomy" id="2716335"/>
    <lineage>
        <taxon>Bacteria</taxon>
        <taxon>Pseudomonadati</taxon>
        <taxon>Pseudomonadota</taxon>
        <taxon>Alphaproteobacteria</taxon>
        <taxon>Acetobacterales</taxon>
        <taxon>Roseomonadaceae</taxon>
        <taxon>Falsiroseomonas</taxon>
    </lineage>
</organism>
<comment type="similarity">
    <text evidence="2">Belongs to the ABC-4 integral membrane protein family. LolC/E subfamily.</text>
</comment>
<feature type="transmembrane region" description="Helical" evidence="7">
    <location>
        <begin position="373"/>
        <end position="392"/>
    </location>
</feature>
<dbReference type="PANTHER" id="PTHR30489:SF0">
    <property type="entry name" value="LIPOPROTEIN-RELEASING SYSTEM TRANSMEMBRANE PROTEIN LOLE"/>
    <property type="match status" value="1"/>
</dbReference>
<evidence type="ECO:0000256" key="5">
    <source>
        <dbReference type="ARBA" id="ARBA00022989"/>
    </source>
</evidence>
<sequence length="408" mass="42887">MIRWLPFEGVAALRFMREGWIQTIFILVGVSLGVAVTVFESSVLTGVQANFLSRVLTSQAHIVLLPPDEVARPLHAGPGLVEDAALQRPNQRLRSIDQWQTIRETVTATPGVRIIASIASGAALAVRGDATAAISLIGAEPDAYFSIVRVPDYIVAGTLRLTSDDILIGTELAILLGVTVGDRLLVTARSDTPRALTITAIFDLGSKGANLRTTFVAFRTGQSLLNLVGGVTSLEIAVDDAFAAETIAQDLATRTGVRADSWIKTNAQFFTAVQAQNTSNVVISAAVALSVAFGVASVLVVSVVQRGREIGILRAMGARRGQVLRVFLIQGGALGILGAVLGSLMGAVLLLIWHDQVRQTDGTELFPFILDPVLIGGTIAFAAIVGVLAGMAPAMQAARLEPSVAIRG</sequence>
<dbReference type="InterPro" id="IPR051447">
    <property type="entry name" value="Lipoprotein-release_system"/>
</dbReference>
<accession>A0ABX1E8U4</accession>